<sequence length="363" mass="38672">MELPGVPTAAVLDAVLRWMYLQEPPFDRGQSASPKELLPAALALKLDRLAEECDYELASSMPGRYISDADEKAAAITSTIELLAFADTHNRSRLARFAVWQLPGNCWRQLRAAPGFDALPGPLQRDALAVASQQPPLVRREIGHPADGLFVIHSVPAKAYKAAGGQLTAAEWEEMVEWEQLHLWQAQQAAAGSGAAAALRQQQLRGGPRGRAAGGAAGSAAGSGRPALPATYEVTAADIASSGIETPYPSLPWALCEEGFYEDRGAVFDALTRMAHPHLATAIHRQRDAALKFGDGEEEAEEEEEEEASERLCAAILQDAAAPESDERAAREAALVVAAERGDLRAAVMLKMGITVSGVLPGL</sequence>
<protein>
    <submittedName>
        <fullName evidence="2">Rabankyrin-5-like</fullName>
    </submittedName>
</protein>
<evidence type="ECO:0000256" key="1">
    <source>
        <dbReference type="SAM" id="MobiDB-lite"/>
    </source>
</evidence>
<name>A0A2P6TMQ0_CHLSO</name>
<organism evidence="2 3">
    <name type="scientific">Chlorella sorokiniana</name>
    <name type="common">Freshwater green alga</name>
    <dbReference type="NCBI Taxonomy" id="3076"/>
    <lineage>
        <taxon>Eukaryota</taxon>
        <taxon>Viridiplantae</taxon>
        <taxon>Chlorophyta</taxon>
        <taxon>core chlorophytes</taxon>
        <taxon>Trebouxiophyceae</taxon>
        <taxon>Chlorellales</taxon>
        <taxon>Chlorellaceae</taxon>
        <taxon>Chlorella clade</taxon>
        <taxon>Chlorella</taxon>
    </lineage>
</organism>
<keyword evidence="3" id="KW-1185">Reference proteome</keyword>
<dbReference type="AlphaFoldDB" id="A0A2P6TMQ0"/>
<gene>
    <name evidence="2" type="ORF">C2E21_6052</name>
</gene>
<evidence type="ECO:0000313" key="3">
    <source>
        <dbReference type="Proteomes" id="UP000239899"/>
    </source>
</evidence>
<dbReference type="Proteomes" id="UP000239899">
    <property type="component" value="Unassembled WGS sequence"/>
</dbReference>
<feature type="compositionally biased region" description="Low complexity" evidence="1">
    <location>
        <begin position="218"/>
        <end position="227"/>
    </location>
</feature>
<feature type="compositionally biased region" description="Gly residues" evidence="1">
    <location>
        <begin position="207"/>
        <end position="217"/>
    </location>
</feature>
<accession>A0A2P6TMQ0</accession>
<comment type="caution">
    <text evidence="2">The sequence shown here is derived from an EMBL/GenBank/DDBJ whole genome shotgun (WGS) entry which is preliminary data.</text>
</comment>
<reference evidence="2 3" key="1">
    <citation type="journal article" date="2018" name="Plant J.">
        <title>Genome sequences of Chlorella sorokiniana UTEX 1602 and Micractinium conductrix SAG 241.80: implications to maltose excretion by a green alga.</title>
        <authorList>
            <person name="Arriola M.B."/>
            <person name="Velmurugan N."/>
            <person name="Zhang Y."/>
            <person name="Plunkett M.H."/>
            <person name="Hondzo H."/>
            <person name="Barney B.M."/>
        </authorList>
    </citation>
    <scope>NUCLEOTIDE SEQUENCE [LARGE SCALE GENOMIC DNA]</scope>
    <source>
        <strain evidence="3">UTEX 1602</strain>
    </source>
</reference>
<feature type="region of interest" description="Disordered" evidence="1">
    <location>
        <begin position="204"/>
        <end position="227"/>
    </location>
</feature>
<proteinExistence type="predicted"/>
<evidence type="ECO:0000313" key="2">
    <source>
        <dbReference type="EMBL" id="PRW45606.1"/>
    </source>
</evidence>
<dbReference type="EMBL" id="LHPG02000011">
    <property type="protein sequence ID" value="PRW45606.1"/>
    <property type="molecule type" value="Genomic_DNA"/>
</dbReference>